<evidence type="ECO:0000313" key="1">
    <source>
        <dbReference type="EMBL" id="QBQ99143.1"/>
    </source>
</evidence>
<gene>
    <name evidence="1" type="ORF">E1956_18155</name>
</gene>
<evidence type="ECO:0000313" key="2">
    <source>
        <dbReference type="Proteomes" id="UP000295727"/>
    </source>
</evidence>
<protein>
    <submittedName>
        <fullName evidence="1">Uncharacterized protein</fullName>
    </submittedName>
</protein>
<dbReference type="Proteomes" id="UP000295727">
    <property type="component" value="Chromosome 2"/>
</dbReference>
<dbReference type="RefSeq" id="WP_134751602.1">
    <property type="nucleotide sequence ID" value="NZ_CP038149.1"/>
</dbReference>
<organism evidence="1 2">
    <name type="scientific">Paraburkholderia pallida</name>
    <dbReference type="NCBI Taxonomy" id="2547399"/>
    <lineage>
        <taxon>Bacteria</taxon>
        <taxon>Pseudomonadati</taxon>
        <taxon>Pseudomonadota</taxon>
        <taxon>Betaproteobacteria</taxon>
        <taxon>Burkholderiales</taxon>
        <taxon>Burkholderiaceae</taxon>
        <taxon>Paraburkholderia</taxon>
    </lineage>
</organism>
<proteinExistence type="predicted"/>
<reference evidence="1 2" key="1">
    <citation type="submission" date="2019-03" db="EMBL/GenBank/DDBJ databases">
        <title>Paraburkholderia sp. 7MH5, isolated from subtropical forest soil.</title>
        <authorList>
            <person name="Gao Z.-H."/>
            <person name="Qiu L.-H."/>
        </authorList>
    </citation>
    <scope>NUCLEOTIDE SEQUENCE [LARGE SCALE GENOMIC DNA]</scope>
    <source>
        <strain evidence="1 2">7MH5</strain>
    </source>
</reference>
<dbReference type="OrthoDB" id="9800162at2"/>
<sequence length="632" mass="67012">MSYLNPLRLHFAGQFQANVSTVNNDPGHFDNAAFLPSYQLPQKGTDLNGWFNPTGDAAWRLLNCRITSASTQAGPVGANDPVLDYLIADSGSRVCAKLVDLDPEQQLVSQIWGLQVRIVDAQGNALLCGDFEPAAFMDIWNRATASGTHGDAVGGAMYQSVLVNLQWGDVDGSPFLRALRASGERLSIKFNVDGINLDFRSPQFMCGRIVGTIGPSAPDEPKHFVPGRQFMTNGKPGNNFFIPVGGINFFAAQVDRASSAILLDLGNALSTGTPGGALNDLGDLVLSAASAHGQVALGTVAAHGAHGYVSDPSWYARTAGVVALPLTAAQLAALEHAPLTLSGGAEITISEWASGAFVRADNYVFRSSPHERIEVPFYATQWGRPLAGAALRIVADDSQLQPSNSIDPNDVPPVATPLAALQFVDGHTVTPFSTTFAGTLTTDANGRALLTLGTSDPGTPRYFNQGEDFGIDGQVYGIRASLADTAAYSGPVNQWNFVSILLWSRFVASTPITWDSMHPIFQQYANLYPVMARFLDLADYDQVVAHAGLLKLAFGLDPADPNAMPVTRDLSPAKRDAILAFLDAPLPGTAAPARKLRAVTLTADELAASAAARAEETRGGKSAAIARRVISR</sequence>
<keyword evidence="2" id="KW-1185">Reference proteome</keyword>
<name>A0A4P7CYK7_9BURK</name>
<dbReference type="EMBL" id="CP038149">
    <property type="protein sequence ID" value="QBQ99143.1"/>
    <property type="molecule type" value="Genomic_DNA"/>
</dbReference>
<accession>A0A4P7CYK7</accession>
<dbReference type="KEGG" id="ppai:E1956_18155"/>
<dbReference type="AlphaFoldDB" id="A0A4P7CYK7"/>